<keyword evidence="5" id="KW-0187">Copper transport</keyword>
<feature type="signal peptide" evidence="6">
    <location>
        <begin position="1"/>
        <end position="21"/>
    </location>
</feature>
<feature type="chain" id="PRO_5034723352" description="Copper transport protein" evidence="6">
    <location>
        <begin position="22"/>
        <end position="164"/>
    </location>
</feature>
<keyword evidence="5" id="KW-0186">Copper</keyword>
<keyword evidence="3 5" id="KW-1133">Transmembrane helix</keyword>
<evidence type="ECO:0000256" key="3">
    <source>
        <dbReference type="ARBA" id="ARBA00022989"/>
    </source>
</evidence>
<dbReference type="AlphaFoldDB" id="A0A8H5GD60"/>
<name>A0A8H5GD60_9AGAR</name>
<dbReference type="Proteomes" id="UP000559256">
    <property type="component" value="Unassembled WGS sequence"/>
</dbReference>
<sequence>MMALTLSSVLPLFLFFGPTLAADNGMDMSMDGGMELASGMMKTYFHFTPGDILFFQGWVPSSNGAMVGACIGLFLLAIIERWVNACRGCMEVFWGRRAQIIYANQLNRSKPNGQANGATPESLSNILFMRTRFAPPFIPSHDITRGLFQIAQSGLGYLLMLAIM</sequence>
<dbReference type="InterPro" id="IPR007274">
    <property type="entry name" value="Cop_transporter"/>
</dbReference>
<keyword evidence="8" id="KW-1185">Reference proteome</keyword>
<keyword evidence="5" id="KW-0406">Ion transport</keyword>
<dbReference type="GO" id="GO:0005886">
    <property type="term" value="C:plasma membrane"/>
    <property type="evidence" value="ECO:0007669"/>
    <property type="project" value="TreeGrafter"/>
</dbReference>
<dbReference type="PANTHER" id="PTHR12483">
    <property type="entry name" value="SOLUTE CARRIER FAMILY 31 COPPER TRANSPORTERS"/>
    <property type="match status" value="1"/>
</dbReference>
<evidence type="ECO:0000256" key="6">
    <source>
        <dbReference type="SAM" id="SignalP"/>
    </source>
</evidence>
<evidence type="ECO:0000256" key="2">
    <source>
        <dbReference type="ARBA" id="ARBA00022692"/>
    </source>
</evidence>
<comment type="subcellular location">
    <subcellularLocation>
        <location evidence="1 5">Membrane</location>
        <topology evidence="1 5">Multi-pass membrane protein</topology>
    </subcellularLocation>
</comment>
<evidence type="ECO:0000256" key="5">
    <source>
        <dbReference type="RuleBase" id="RU367022"/>
    </source>
</evidence>
<evidence type="ECO:0000313" key="7">
    <source>
        <dbReference type="EMBL" id="KAF5362636.1"/>
    </source>
</evidence>
<comment type="caution">
    <text evidence="7">The sequence shown here is derived from an EMBL/GenBank/DDBJ whole genome shotgun (WGS) entry which is preliminary data.</text>
</comment>
<reference evidence="7 8" key="1">
    <citation type="journal article" date="2020" name="ISME J.">
        <title>Uncovering the hidden diversity of litter-decomposition mechanisms in mushroom-forming fungi.</title>
        <authorList>
            <person name="Floudas D."/>
            <person name="Bentzer J."/>
            <person name="Ahren D."/>
            <person name="Johansson T."/>
            <person name="Persson P."/>
            <person name="Tunlid A."/>
        </authorList>
    </citation>
    <scope>NUCLEOTIDE SEQUENCE [LARGE SCALE GENOMIC DNA]</scope>
    <source>
        <strain evidence="7 8">CBS 291.85</strain>
    </source>
</reference>
<dbReference type="PANTHER" id="PTHR12483:SF27">
    <property type="entry name" value="COPPER TRANSPORT PROTEIN CTR1"/>
    <property type="match status" value="1"/>
</dbReference>
<keyword evidence="5" id="KW-0813">Transport</keyword>
<gene>
    <name evidence="7" type="ORF">D9758_009627</name>
</gene>
<dbReference type="OrthoDB" id="73901at2759"/>
<keyword evidence="6" id="KW-0732">Signal</keyword>
<feature type="transmembrane region" description="Helical" evidence="5">
    <location>
        <begin position="64"/>
        <end position="83"/>
    </location>
</feature>
<evidence type="ECO:0000256" key="1">
    <source>
        <dbReference type="ARBA" id="ARBA00004141"/>
    </source>
</evidence>
<protein>
    <recommendedName>
        <fullName evidence="5">Copper transport protein</fullName>
    </recommendedName>
</protein>
<evidence type="ECO:0000313" key="8">
    <source>
        <dbReference type="Proteomes" id="UP000559256"/>
    </source>
</evidence>
<organism evidence="7 8">
    <name type="scientific">Tetrapyrgos nigripes</name>
    <dbReference type="NCBI Taxonomy" id="182062"/>
    <lineage>
        <taxon>Eukaryota</taxon>
        <taxon>Fungi</taxon>
        <taxon>Dikarya</taxon>
        <taxon>Basidiomycota</taxon>
        <taxon>Agaricomycotina</taxon>
        <taxon>Agaricomycetes</taxon>
        <taxon>Agaricomycetidae</taxon>
        <taxon>Agaricales</taxon>
        <taxon>Marasmiineae</taxon>
        <taxon>Marasmiaceae</taxon>
        <taxon>Tetrapyrgos</taxon>
    </lineage>
</organism>
<dbReference type="GO" id="GO:0005375">
    <property type="term" value="F:copper ion transmembrane transporter activity"/>
    <property type="evidence" value="ECO:0007669"/>
    <property type="project" value="UniProtKB-UniRule"/>
</dbReference>
<keyword evidence="4 5" id="KW-0472">Membrane</keyword>
<dbReference type="EMBL" id="JAACJM010000038">
    <property type="protein sequence ID" value="KAF5362636.1"/>
    <property type="molecule type" value="Genomic_DNA"/>
</dbReference>
<comment type="similarity">
    <text evidence="5">Belongs to the copper transporter (Ctr) (TC 1.A.56) family. SLC31A subfamily.</text>
</comment>
<keyword evidence="2 5" id="KW-0812">Transmembrane</keyword>
<evidence type="ECO:0000256" key="4">
    <source>
        <dbReference type="ARBA" id="ARBA00023136"/>
    </source>
</evidence>
<accession>A0A8H5GD60</accession>
<proteinExistence type="inferred from homology"/>
<dbReference type="Pfam" id="PF04145">
    <property type="entry name" value="Ctr"/>
    <property type="match status" value="1"/>
</dbReference>